<organism evidence="6 7">
    <name type="scientific">Stylonychia lemnae</name>
    <name type="common">Ciliate</name>
    <dbReference type="NCBI Taxonomy" id="5949"/>
    <lineage>
        <taxon>Eukaryota</taxon>
        <taxon>Sar</taxon>
        <taxon>Alveolata</taxon>
        <taxon>Ciliophora</taxon>
        <taxon>Intramacronucleata</taxon>
        <taxon>Spirotrichea</taxon>
        <taxon>Stichotrichia</taxon>
        <taxon>Sporadotrichida</taxon>
        <taxon>Oxytrichidae</taxon>
        <taxon>Stylonychinae</taxon>
        <taxon>Stylonychia</taxon>
    </lineage>
</organism>
<name>A0A078AGX9_STYLE</name>
<dbReference type="InParanoid" id="A0A078AGX9"/>
<keyword evidence="7" id="KW-1185">Reference proteome</keyword>
<evidence type="ECO:0000313" key="7">
    <source>
        <dbReference type="Proteomes" id="UP000039865"/>
    </source>
</evidence>
<dbReference type="OrthoDB" id="411017at2759"/>
<evidence type="ECO:0000256" key="3">
    <source>
        <dbReference type="ARBA" id="ARBA00023140"/>
    </source>
</evidence>
<evidence type="ECO:0000256" key="5">
    <source>
        <dbReference type="SAM" id="MobiDB-lite"/>
    </source>
</evidence>
<dbReference type="Pfam" id="PF05648">
    <property type="entry name" value="PEX11"/>
    <property type="match status" value="1"/>
</dbReference>
<keyword evidence="1" id="KW-0962">Peroxisome biogenesis</keyword>
<comment type="subcellular location">
    <subcellularLocation>
        <location evidence="4">Peroxisome membrane</location>
    </subcellularLocation>
</comment>
<evidence type="ECO:0000256" key="1">
    <source>
        <dbReference type="ARBA" id="ARBA00022593"/>
    </source>
</evidence>
<dbReference type="EMBL" id="CCKQ01009599">
    <property type="protein sequence ID" value="CDW81101.1"/>
    <property type="molecule type" value="Genomic_DNA"/>
</dbReference>
<feature type="compositionally biased region" description="Polar residues" evidence="5">
    <location>
        <begin position="371"/>
        <end position="384"/>
    </location>
</feature>
<evidence type="ECO:0000256" key="2">
    <source>
        <dbReference type="ARBA" id="ARBA00023136"/>
    </source>
</evidence>
<dbReference type="PANTHER" id="PTHR12652">
    <property type="entry name" value="PEROXISOMAL BIOGENESIS FACTOR 11"/>
    <property type="match status" value="1"/>
</dbReference>
<dbReference type="GO" id="GO:0016559">
    <property type="term" value="P:peroxisome fission"/>
    <property type="evidence" value="ECO:0007669"/>
    <property type="project" value="InterPro"/>
</dbReference>
<accession>A0A078AGX9</accession>
<dbReference type="GO" id="GO:0005778">
    <property type="term" value="C:peroxisomal membrane"/>
    <property type="evidence" value="ECO:0007669"/>
    <property type="project" value="UniProtKB-SubCell"/>
</dbReference>
<keyword evidence="2" id="KW-0472">Membrane</keyword>
<proteinExistence type="predicted"/>
<gene>
    <name evidence="6" type="primary">Contig11101.g11862</name>
    <name evidence="6" type="ORF">STYLEM_10110</name>
</gene>
<reference evidence="6 7" key="1">
    <citation type="submission" date="2014-06" db="EMBL/GenBank/DDBJ databases">
        <authorList>
            <person name="Swart Estienne"/>
        </authorList>
    </citation>
    <scope>NUCLEOTIDE SEQUENCE [LARGE SCALE GENOMIC DNA]</scope>
    <source>
        <strain evidence="6 7">130c</strain>
    </source>
</reference>
<dbReference type="AlphaFoldDB" id="A0A078AGX9"/>
<dbReference type="PANTHER" id="PTHR12652:SF50">
    <property type="entry name" value="PEROXIN 11"/>
    <property type="match status" value="1"/>
</dbReference>
<keyword evidence="3" id="KW-0576">Peroxisome</keyword>
<dbReference type="InterPro" id="IPR008733">
    <property type="entry name" value="PEX11"/>
</dbReference>
<feature type="region of interest" description="Disordered" evidence="5">
    <location>
        <begin position="340"/>
        <end position="438"/>
    </location>
</feature>
<feature type="compositionally biased region" description="Basic and acidic residues" evidence="5">
    <location>
        <begin position="347"/>
        <end position="362"/>
    </location>
</feature>
<sequence length="516" mass="60837">MGEMAEKLNLALPQKEIGHFIAEKASDLSNLMSGSNGRDKICALVQYTVQLYSLCMRHSDELWSEESEYVKVSERIVDNISLGRKIFKFLKFLEPLKKLHEYHTSERNRKPVIIRVLQTFSFIFAFQLYLSDNILWLANMGIIKKMIFQKVKWKRLKDFFALWKNVIEIIKYVLEQLRNLKKQHDVKARMEQLNEEVITQNSEAHELVRKLIILRQKLRYTYVAIFQNSLRILMLLFRLRMPIISDFVHPITVSICGIISNYLGILKLFKESKRLVKLKKVDNRDQSVRIQDSQIVAEFSDNLISFFDRGTYGNNSQDKLKIEQNSYPYDLSYQIAQVNLPSATNKRRNEENQKSQFKRDQNKATVELEDYNSQNPTLIEQNLKSQDKEQSFRNSNFNSKQSEQKIKNQRQIDFNDSDDSNSLEGRGYPIEINEGDDDTEQIEESEPIIQEDYQISQQLSPEEEQIDEIYDKNARDPKYKLYSLRRNSTAHYLSMMKMNPDKDPMLREINSNSNNL</sequence>
<protein>
    <submittedName>
        <fullName evidence="6">Pex11 domain containing protein</fullName>
    </submittedName>
</protein>
<evidence type="ECO:0000256" key="4">
    <source>
        <dbReference type="ARBA" id="ARBA00046271"/>
    </source>
</evidence>
<dbReference type="Proteomes" id="UP000039865">
    <property type="component" value="Unassembled WGS sequence"/>
</dbReference>
<feature type="compositionally biased region" description="Polar residues" evidence="5">
    <location>
        <begin position="392"/>
        <end position="401"/>
    </location>
</feature>
<evidence type="ECO:0000313" key="6">
    <source>
        <dbReference type="EMBL" id="CDW81101.1"/>
    </source>
</evidence>